<proteinExistence type="predicted"/>
<reference evidence="2" key="1">
    <citation type="submission" date="2018-05" db="EMBL/GenBank/DDBJ databases">
        <authorList>
            <person name="Lanie J.A."/>
            <person name="Ng W.-L."/>
            <person name="Kazmierczak K.M."/>
            <person name="Andrzejewski T.M."/>
            <person name="Davidsen T.M."/>
            <person name="Wayne K.J."/>
            <person name="Tettelin H."/>
            <person name="Glass J.I."/>
            <person name="Rusch D."/>
            <person name="Podicherti R."/>
            <person name="Tsui H.-C.T."/>
            <person name="Winkler M.E."/>
        </authorList>
    </citation>
    <scope>NUCLEOTIDE SEQUENCE</scope>
</reference>
<dbReference type="GO" id="GO:0030246">
    <property type="term" value="F:carbohydrate binding"/>
    <property type="evidence" value="ECO:0007669"/>
    <property type="project" value="InterPro"/>
</dbReference>
<dbReference type="Pfam" id="PF17128">
    <property type="entry name" value="DUF5107"/>
    <property type="match status" value="1"/>
</dbReference>
<name>A0A381SET2_9ZZZZ</name>
<protein>
    <recommendedName>
        <fullName evidence="1">DUF5107 domain-containing protein</fullName>
    </recommendedName>
</protein>
<gene>
    <name evidence="2" type="ORF">METZ01_LOCUS53671</name>
</gene>
<evidence type="ECO:0000313" key="2">
    <source>
        <dbReference type="EMBL" id="SVA00817.1"/>
    </source>
</evidence>
<sequence>MIVVLVALLCAGIQSGAVSGQPEVGSFLLDTTTLTIPQVDYEPAIYYRDGDPYPHLDLQKVDRHRVIHKEHVAVVMENRYVKLTLLPEMGRVYSLIYKPTGNETLWQNDVATVGGASNDTGWWLWIGGIEYTLPGDEHGTTWAMPWAWEIVEDSSYRKAIRMRVREPSTGLEESLDIAIVPGKAYFTARVQIRNPTSATVEYAHWVNPQWAPGGENGLTDHTEFIIPTERILIEKRWQANLGPSPQIWDGNPLRFIQGWSRMGDLMADGLTSGFYSAYSHDADEGIVRVFDPEKTPGVDVWTYGFRPQRIPMGSGAANAGYVEMWGGTSPTYPDARQPLEPGASIQWTEWMYPYQRTRGLDYADENVAINFQVVSDARRVVVGLCPSGDWSGSVELWRGFDLGLADEREPLRHWEVTANPERPFFQTPNLQELVVSEFDDLRLRVGSNRSGWIVID</sequence>
<accession>A0A381SET2</accession>
<dbReference type="AlphaFoldDB" id="A0A381SET2"/>
<feature type="domain" description="DUF5107" evidence="1">
    <location>
        <begin position="53"/>
        <end position="307"/>
    </location>
</feature>
<dbReference type="InterPro" id="IPR033396">
    <property type="entry name" value="DUF5107"/>
</dbReference>
<dbReference type="InterPro" id="IPR014718">
    <property type="entry name" value="GH-type_carb-bd"/>
</dbReference>
<organism evidence="2">
    <name type="scientific">marine metagenome</name>
    <dbReference type="NCBI Taxonomy" id="408172"/>
    <lineage>
        <taxon>unclassified sequences</taxon>
        <taxon>metagenomes</taxon>
        <taxon>ecological metagenomes</taxon>
    </lineage>
</organism>
<dbReference type="Gene3D" id="2.70.98.10">
    <property type="match status" value="1"/>
</dbReference>
<dbReference type="EMBL" id="UINC01002840">
    <property type="protein sequence ID" value="SVA00817.1"/>
    <property type="molecule type" value="Genomic_DNA"/>
</dbReference>
<evidence type="ECO:0000259" key="1">
    <source>
        <dbReference type="Pfam" id="PF17128"/>
    </source>
</evidence>